<dbReference type="AlphaFoldDB" id="A0A3N5Y4J2"/>
<dbReference type="SMART" id="SM00388">
    <property type="entry name" value="HisKA"/>
    <property type="match status" value="1"/>
</dbReference>
<dbReference type="Pfam" id="PF02518">
    <property type="entry name" value="HATPase_c"/>
    <property type="match status" value="1"/>
</dbReference>
<keyword evidence="5 8" id="KW-0812">Transmembrane</keyword>
<dbReference type="SUPFAM" id="SSF55874">
    <property type="entry name" value="ATPase domain of HSP90 chaperone/DNA topoisomerase II/histidine kinase"/>
    <property type="match status" value="1"/>
</dbReference>
<keyword evidence="4" id="KW-0808">Transferase</keyword>
<name>A0A3N5Y4J2_9ALTE</name>
<evidence type="ECO:0000259" key="9">
    <source>
        <dbReference type="PROSITE" id="PS50109"/>
    </source>
</evidence>
<dbReference type="PROSITE" id="PS50109">
    <property type="entry name" value="HIS_KIN"/>
    <property type="match status" value="1"/>
</dbReference>
<organism evidence="10 11">
    <name type="scientific">Alteromonas sediminis</name>
    <dbReference type="NCBI Taxonomy" id="2259342"/>
    <lineage>
        <taxon>Bacteria</taxon>
        <taxon>Pseudomonadati</taxon>
        <taxon>Pseudomonadota</taxon>
        <taxon>Gammaproteobacteria</taxon>
        <taxon>Alteromonadales</taxon>
        <taxon>Alteromonadaceae</taxon>
        <taxon>Alteromonas/Salinimonas group</taxon>
        <taxon>Alteromonas</taxon>
    </lineage>
</organism>
<dbReference type="Gene3D" id="3.30.565.10">
    <property type="entry name" value="Histidine kinase-like ATPase, C-terminal domain"/>
    <property type="match status" value="1"/>
</dbReference>
<sequence>MSKRTKRYHSLSRRIVLQFCLFTLVLSLVYSAISIVMMYALEDSFIERGIEQEAQQLASEYARTGQWPQPSRGNYQLHFSRNTFPEEIRQLALDHPKGVEFSGKNNRHYHILEIEGHKNTYLLAEVSNELYVRPIREGIITFLAIYAALVTLIACVIAWYIGRKTARPLTQLAALVDGVEPEQIPMQFADKFPNNEVGILADTLEASLKRMVSALEREKCFTRDVSHELRTPLAVIKNAVELLSSSPSVANSDGLKRIEESAEQMEKTVHTLLMLAREAHSAEKKEDTQLMALVERSVLNHSTLLAGKHVDVVIDDSCNTRLPIQAGMLSVLLDNLISNAFQYTHSGEVVVSFAQGTLIVKDTGQGIEEAISTRITEPAVKGSESTGFGFGMSIVKRLCEHQGWTMQVTSHSGTTVRVTLT</sequence>
<evidence type="ECO:0000313" key="11">
    <source>
        <dbReference type="Proteomes" id="UP000275281"/>
    </source>
</evidence>
<evidence type="ECO:0000256" key="2">
    <source>
        <dbReference type="ARBA" id="ARBA00012438"/>
    </source>
</evidence>
<dbReference type="Gene3D" id="1.10.287.130">
    <property type="match status" value="1"/>
</dbReference>
<evidence type="ECO:0000256" key="3">
    <source>
        <dbReference type="ARBA" id="ARBA00022553"/>
    </source>
</evidence>
<dbReference type="PANTHER" id="PTHR45436">
    <property type="entry name" value="SENSOR HISTIDINE KINASE YKOH"/>
    <property type="match status" value="1"/>
</dbReference>
<dbReference type="RefSeq" id="WP_124026481.1">
    <property type="nucleotide sequence ID" value="NZ_JBHRSN010000005.1"/>
</dbReference>
<evidence type="ECO:0000256" key="5">
    <source>
        <dbReference type="ARBA" id="ARBA00022692"/>
    </source>
</evidence>
<proteinExistence type="predicted"/>
<dbReference type="GO" id="GO:0000155">
    <property type="term" value="F:phosphorelay sensor kinase activity"/>
    <property type="evidence" value="ECO:0007669"/>
    <property type="project" value="InterPro"/>
</dbReference>
<dbReference type="SMART" id="SM00387">
    <property type="entry name" value="HATPase_c"/>
    <property type="match status" value="1"/>
</dbReference>
<dbReference type="PANTHER" id="PTHR45436:SF16">
    <property type="entry name" value="HISTIDINE KINASE"/>
    <property type="match status" value="1"/>
</dbReference>
<evidence type="ECO:0000313" key="10">
    <source>
        <dbReference type="EMBL" id="RPJ68480.1"/>
    </source>
</evidence>
<dbReference type="InterPro" id="IPR050428">
    <property type="entry name" value="TCS_sensor_his_kinase"/>
</dbReference>
<dbReference type="InterPro" id="IPR036097">
    <property type="entry name" value="HisK_dim/P_sf"/>
</dbReference>
<protein>
    <recommendedName>
        <fullName evidence="2">histidine kinase</fullName>
        <ecNumber evidence="2">2.7.13.3</ecNumber>
    </recommendedName>
</protein>
<dbReference type="CDD" id="cd00082">
    <property type="entry name" value="HisKA"/>
    <property type="match status" value="1"/>
</dbReference>
<dbReference type="InterPro" id="IPR036890">
    <property type="entry name" value="HATPase_C_sf"/>
</dbReference>
<dbReference type="OrthoDB" id="9121563at2"/>
<keyword evidence="6 10" id="KW-0418">Kinase</keyword>
<keyword evidence="11" id="KW-1185">Reference proteome</keyword>
<comment type="catalytic activity">
    <reaction evidence="1">
        <text>ATP + protein L-histidine = ADP + protein N-phospho-L-histidine.</text>
        <dbReference type="EC" id="2.7.13.3"/>
    </reaction>
</comment>
<dbReference type="EC" id="2.7.13.3" evidence="2"/>
<evidence type="ECO:0000256" key="7">
    <source>
        <dbReference type="ARBA" id="ARBA00022989"/>
    </source>
</evidence>
<dbReference type="Proteomes" id="UP000275281">
    <property type="component" value="Unassembled WGS sequence"/>
</dbReference>
<accession>A0A3N5Y4J2</accession>
<evidence type="ECO:0000256" key="8">
    <source>
        <dbReference type="SAM" id="Phobius"/>
    </source>
</evidence>
<dbReference type="InterPro" id="IPR003594">
    <property type="entry name" value="HATPase_dom"/>
</dbReference>
<dbReference type="EMBL" id="RPOK01000001">
    <property type="protein sequence ID" value="RPJ68480.1"/>
    <property type="molecule type" value="Genomic_DNA"/>
</dbReference>
<keyword evidence="7 8" id="KW-1133">Transmembrane helix</keyword>
<keyword evidence="8" id="KW-0472">Membrane</keyword>
<dbReference type="Gene3D" id="6.10.340.10">
    <property type="match status" value="1"/>
</dbReference>
<evidence type="ECO:0000256" key="4">
    <source>
        <dbReference type="ARBA" id="ARBA00022679"/>
    </source>
</evidence>
<evidence type="ECO:0000256" key="1">
    <source>
        <dbReference type="ARBA" id="ARBA00000085"/>
    </source>
</evidence>
<feature type="domain" description="Histidine kinase" evidence="9">
    <location>
        <begin position="224"/>
        <end position="421"/>
    </location>
</feature>
<evidence type="ECO:0000256" key="6">
    <source>
        <dbReference type="ARBA" id="ARBA00022777"/>
    </source>
</evidence>
<gene>
    <name evidence="10" type="ORF">DRW07_03485</name>
</gene>
<feature type="transmembrane region" description="Helical" evidence="8">
    <location>
        <begin position="139"/>
        <end position="161"/>
    </location>
</feature>
<dbReference type="InterPro" id="IPR003661">
    <property type="entry name" value="HisK_dim/P_dom"/>
</dbReference>
<reference evidence="10 11" key="1">
    <citation type="submission" date="2018-11" db="EMBL/GenBank/DDBJ databases">
        <authorList>
            <person name="Ye M.-Q."/>
            <person name="Du Z.-J."/>
        </authorList>
    </citation>
    <scope>NUCLEOTIDE SEQUENCE [LARGE SCALE GENOMIC DNA]</scope>
    <source>
        <strain evidence="10 11">U0105</strain>
    </source>
</reference>
<dbReference type="GO" id="GO:0005886">
    <property type="term" value="C:plasma membrane"/>
    <property type="evidence" value="ECO:0007669"/>
    <property type="project" value="TreeGrafter"/>
</dbReference>
<keyword evidence="3" id="KW-0597">Phosphoprotein</keyword>
<dbReference type="InterPro" id="IPR005467">
    <property type="entry name" value="His_kinase_dom"/>
</dbReference>
<dbReference type="Pfam" id="PF00512">
    <property type="entry name" value="HisKA"/>
    <property type="match status" value="1"/>
</dbReference>
<comment type="caution">
    <text evidence="10">The sequence shown here is derived from an EMBL/GenBank/DDBJ whole genome shotgun (WGS) entry which is preliminary data.</text>
</comment>
<dbReference type="SUPFAM" id="SSF47384">
    <property type="entry name" value="Homodimeric domain of signal transducing histidine kinase"/>
    <property type="match status" value="1"/>
</dbReference>